<name>A0A0F9M847_9ZZZZ</name>
<dbReference type="EMBL" id="LAZR01005211">
    <property type="protein sequence ID" value="KKN01889.1"/>
    <property type="molecule type" value="Genomic_DNA"/>
</dbReference>
<sequence>MKPSRVVGAWAILSHVPNLSAKQLAMDLNTTAKYAADLRHFFSKAEGSLWAMRRLMANRGRKNKFTLGAC</sequence>
<accession>A0A0F9M847</accession>
<comment type="caution">
    <text evidence="1">The sequence shown here is derived from an EMBL/GenBank/DDBJ whole genome shotgun (WGS) entry which is preliminary data.</text>
</comment>
<protein>
    <submittedName>
        <fullName evidence="1">Uncharacterized protein</fullName>
    </submittedName>
</protein>
<evidence type="ECO:0000313" key="1">
    <source>
        <dbReference type="EMBL" id="KKN01889.1"/>
    </source>
</evidence>
<reference evidence="1" key="1">
    <citation type="journal article" date="2015" name="Nature">
        <title>Complex archaea that bridge the gap between prokaryotes and eukaryotes.</title>
        <authorList>
            <person name="Spang A."/>
            <person name="Saw J.H."/>
            <person name="Jorgensen S.L."/>
            <person name="Zaremba-Niedzwiedzka K."/>
            <person name="Martijn J."/>
            <person name="Lind A.E."/>
            <person name="van Eijk R."/>
            <person name="Schleper C."/>
            <person name="Guy L."/>
            <person name="Ettema T.J."/>
        </authorList>
    </citation>
    <scope>NUCLEOTIDE SEQUENCE</scope>
</reference>
<gene>
    <name evidence="1" type="ORF">LCGC14_1123220</name>
</gene>
<proteinExistence type="predicted"/>
<organism evidence="1">
    <name type="scientific">marine sediment metagenome</name>
    <dbReference type="NCBI Taxonomy" id="412755"/>
    <lineage>
        <taxon>unclassified sequences</taxon>
        <taxon>metagenomes</taxon>
        <taxon>ecological metagenomes</taxon>
    </lineage>
</organism>
<dbReference type="AlphaFoldDB" id="A0A0F9M847"/>